<sequence length="181" mass="18848">PVEEVFRSFTAVKVLIPHCNNTLLQVLRLAAACCTHTQQLPLNSSGHSTTGRAAGRRLVFWGWSSLTPQTDMLPKTRLGKRSPFGALVGSSSCPPAGPGQETGETAVTMATAAGQQAVGRVKGHPGLKVYFQCEGTGSERAGAGELPNDLPVWSSSGPSSSSSPSCIRSVSSCIDVPRRSG</sequence>
<dbReference type="Proteomes" id="UP000465112">
    <property type="component" value="Chromosome 3"/>
</dbReference>
<proteinExistence type="predicted"/>
<evidence type="ECO:0000256" key="1">
    <source>
        <dbReference type="SAM" id="MobiDB-lite"/>
    </source>
</evidence>
<protein>
    <submittedName>
        <fullName evidence="2">Uncharacterized protein</fullName>
    </submittedName>
</protein>
<dbReference type="EMBL" id="VHII01000003">
    <property type="protein sequence ID" value="KAF1393306.1"/>
    <property type="molecule type" value="Genomic_DNA"/>
</dbReference>
<keyword evidence="3" id="KW-1185">Reference proteome</keyword>
<name>A0A6A5FDD8_PERFL</name>
<feature type="non-terminal residue" evidence="2">
    <location>
        <position position="1"/>
    </location>
</feature>
<accession>A0A6A5FDD8</accession>
<feature type="region of interest" description="Disordered" evidence="1">
    <location>
        <begin position="138"/>
        <end position="168"/>
    </location>
</feature>
<comment type="caution">
    <text evidence="2">The sequence shown here is derived from an EMBL/GenBank/DDBJ whole genome shotgun (WGS) entry which is preliminary data.</text>
</comment>
<reference evidence="2 3" key="1">
    <citation type="submission" date="2019-06" db="EMBL/GenBank/DDBJ databases">
        <title>A chromosome-scale genome assembly of the European perch, Perca fluviatilis.</title>
        <authorList>
            <person name="Roques C."/>
            <person name="Zahm M."/>
            <person name="Cabau C."/>
            <person name="Klopp C."/>
            <person name="Bouchez O."/>
            <person name="Donnadieu C."/>
            <person name="Kuhl H."/>
            <person name="Gislard M."/>
            <person name="Guendouz S."/>
            <person name="Journot L."/>
            <person name="Haffray P."/>
            <person name="Bestin A."/>
            <person name="Morvezen R."/>
            <person name="Feron R."/>
            <person name="Wen M."/>
            <person name="Jouanno E."/>
            <person name="Herpin A."/>
            <person name="Schartl M."/>
            <person name="Postlethwait J."/>
            <person name="Schaerlinger B."/>
            <person name="Chardard D."/>
            <person name="Lecocq T."/>
            <person name="Poncet C."/>
            <person name="Jaffrelo L."/>
            <person name="Lampietro C."/>
            <person name="Guiguen Y."/>
        </authorList>
    </citation>
    <scope>NUCLEOTIDE SEQUENCE [LARGE SCALE GENOMIC DNA]</scope>
    <source>
        <tissue evidence="2">Blood</tissue>
    </source>
</reference>
<evidence type="ECO:0000313" key="3">
    <source>
        <dbReference type="Proteomes" id="UP000465112"/>
    </source>
</evidence>
<organism evidence="2 3">
    <name type="scientific">Perca fluviatilis</name>
    <name type="common">European perch</name>
    <dbReference type="NCBI Taxonomy" id="8168"/>
    <lineage>
        <taxon>Eukaryota</taxon>
        <taxon>Metazoa</taxon>
        <taxon>Chordata</taxon>
        <taxon>Craniata</taxon>
        <taxon>Vertebrata</taxon>
        <taxon>Euteleostomi</taxon>
        <taxon>Actinopterygii</taxon>
        <taxon>Neopterygii</taxon>
        <taxon>Teleostei</taxon>
        <taxon>Neoteleostei</taxon>
        <taxon>Acanthomorphata</taxon>
        <taxon>Eupercaria</taxon>
        <taxon>Perciformes</taxon>
        <taxon>Percoidei</taxon>
        <taxon>Percidae</taxon>
        <taxon>Percinae</taxon>
        <taxon>Perca</taxon>
    </lineage>
</organism>
<feature type="compositionally biased region" description="Low complexity" evidence="1">
    <location>
        <begin position="154"/>
        <end position="168"/>
    </location>
</feature>
<evidence type="ECO:0000313" key="2">
    <source>
        <dbReference type="EMBL" id="KAF1393306.1"/>
    </source>
</evidence>
<gene>
    <name evidence="2" type="ORF">PFLUV_G00037620</name>
</gene>
<dbReference type="AlphaFoldDB" id="A0A6A5FDD8"/>